<dbReference type="EMBL" id="AWSV01000175">
    <property type="protein sequence ID" value="ERI81055.1"/>
    <property type="molecule type" value="Genomic_DNA"/>
</dbReference>
<protein>
    <submittedName>
        <fullName evidence="1">Uncharacterized protein</fullName>
    </submittedName>
</protein>
<dbReference type="HOGENOM" id="CLU_2840759_0_0_10"/>
<reference evidence="1 2" key="1">
    <citation type="submission" date="2013-08" db="EMBL/GenBank/DDBJ databases">
        <authorList>
            <person name="Weinstock G."/>
            <person name="Sodergren E."/>
            <person name="Wylie T."/>
            <person name="Fulton L."/>
            <person name="Fulton R."/>
            <person name="Fronick C."/>
            <person name="O'Laughlin M."/>
            <person name="Godfrey J."/>
            <person name="Miner T."/>
            <person name="Herter B."/>
            <person name="Appelbaum E."/>
            <person name="Cordes M."/>
            <person name="Lek S."/>
            <person name="Wollam A."/>
            <person name="Pepin K.H."/>
            <person name="Palsikar V.B."/>
            <person name="Mitreva M."/>
            <person name="Wilson R.K."/>
        </authorList>
    </citation>
    <scope>NUCLEOTIDE SEQUENCE [LARGE SCALE GENOMIC DNA]</scope>
    <source>
        <strain evidence="1 2">F0041</strain>
    </source>
</reference>
<gene>
    <name evidence="1" type="ORF">HMPREF1981_03443</name>
</gene>
<name>U2C946_9BACE</name>
<evidence type="ECO:0000313" key="1">
    <source>
        <dbReference type="EMBL" id="ERI81055.1"/>
    </source>
</evidence>
<organism evidence="1 2">
    <name type="scientific">Bacteroides pyogenes F0041</name>
    <dbReference type="NCBI Taxonomy" id="1321819"/>
    <lineage>
        <taxon>Bacteria</taxon>
        <taxon>Pseudomonadati</taxon>
        <taxon>Bacteroidota</taxon>
        <taxon>Bacteroidia</taxon>
        <taxon>Bacteroidales</taxon>
        <taxon>Bacteroidaceae</taxon>
        <taxon>Bacteroides</taxon>
    </lineage>
</organism>
<sequence>MGNFCDNKAEAPFKPKRAFVPAKQKLCSSQREARSGKAEVPLHKRLYRSYRNGHGNPPSISPLYW</sequence>
<dbReference type="Proteomes" id="UP000016496">
    <property type="component" value="Unassembled WGS sequence"/>
</dbReference>
<accession>U2C946</accession>
<evidence type="ECO:0000313" key="2">
    <source>
        <dbReference type="Proteomes" id="UP000016496"/>
    </source>
</evidence>
<proteinExistence type="predicted"/>
<comment type="caution">
    <text evidence="1">The sequence shown here is derived from an EMBL/GenBank/DDBJ whole genome shotgun (WGS) entry which is preliminary data.</text>
</comment>
<dbReference type="AlphaFoldDB" id="U2C946"/>